<dbReference type="Proteomes" id="UP000539313">
    <property type="component" value="Unassembled WGS sequence"/>
</dbReference>
<dbReference type="GO" id="GO:0016567">
    <property type="term" value="P:protein ubiquitination"/>
    <property type="evidence" value="ECO:0007669"/>
    <property type="project" value="InterPro"/>
</dbReference>
<keyword evidence="15" id="KW-1185">Reference proteome</keyword>
<comment type="subcellular location">
    <subcellularLocation>
        <location evidence="2">Membrane</location>
        <topology evidence="2">Multi-pass membrane protein</topology>
    </subcellularLocation>
</comment>
<evidence type="ECO:0000256" key="10">
    <source>
        <dbReference type="ARBA" id="ARBA00022989"/>
    </source>
</evidence>
<keyword evidence="5 12" id="KW-0812">Transmembrane</keyword>
<evidence type="ECO:0000256" key="8">
    <source>
        <dbReference type="ARBA" id="ARBA00022786"/>
    </source>
</evidence>
<evidence type="ECO:0000256" key="2">
    <source>
        <dbReference type="ARBA" id="ARBA00004141"/>
    </source>
</evidence>
<keyword evidence="4" id="KW-0808">Transferase</keyword>
<evidence type="ECO:0000256" key="7">
    <source>
        <dbReference type="ARBA" id="ARBA00022771"/>
    </source>
</evidence>
<keyword evidence="10 12" id="KW-1133">Transmembrane helix</keyword>
<keyword evidence="8" id="KW-0833">Ubl conjugation pathway</keyword>
<evidence type="ECO:0000256" key="1">
    <source>
        <dbReference type="ARBA" id="ARBA00000900"/>
    </source>
</evidence>
<accession>A0A7W3MUX7</accession>
<comment type="catalytic activity">
    <reaction evidence="1">
        <text>S-ubiquitinyl-[E2 ubiquitin-conjugating enzyme]-L-cysteine + [acceptor protein]-L-lysine = [E2 ubiquitin-conjugating enzyme]-L-cysteine + N(6)-ubiquitinyl-[acceptor protein]-L-lysine.</text>
        <dbReference type="EC" id="2.3.2.27"/>
    </reaction>
</comment>
<protein>
    <recommendedName>
        <fullName evidence="3">RING-type E3 ubiquitin transferase</fullName>
        <ecNumber evidence="3">2.3.2.27</ecNumber>
    </recommendedName>
</protein>
<organism evidence="14 15">
    <name type="scientific">Thermomonospora cellulosilytica</name>
    <dbReference type="NCBI Taxonomy" id="1411118"/>
    <lineage>
        <taxon>Bacteria</taxon>
        <taxon>Bacillati</taxon>
        <taxon>Actinomycetota</taxon>
        <taxon>Actinomycetes</taxon>
        <taxon>Streptosporangiales</taxon>
        <taxon>Thermomonosporaceae</taxon>
        <taxon>Thermomonospora</taxon>
    </lineage>
</organism>
<dbReference type="InterPro" id="IPR022170">
    <property type="entry name" value="MUL1-like"/>
</dbReference>
<feature type="domain" description="E3 Ubiquitin ligase MUL1-like" evidence="13">
    <location>
        <begin position="93"/>
        <end position="216"/>
    </location>
</feature>
<dbReference type="AlphaFoldDB" id="A0A7W3MUX7"/>
<evidence type="ECO:0000256" key="9">
    <source>
        <dbReference type="ARBA" id="ARBA00022833"/>
    </source>
</evidence>
<dbReference type="EMBL" id="JACJII010000001">
    <property type="protein sequence ID" value="MBA9002302.1"/>
    <property type="molecule type" value="Genomic_DNA"/>
</dbReference>
<comment type="caution">
    <text evidence="14">The sequence shown here is derived from an EMBL/GenBank/DDBJ whole genome shotgun (WGS) entry which is preliminary data.</text>
</comment>
<dbReference type="EC" id="2.3.2.27" evidence="3"/>
<gene>
    <name evidence="14" type="ORF">HNR21_001184</name>
</gene>
<evidence type="ECO:0000313" key="15">
    <source>
        <dbReference type="Proteomes" id="UP000539313"/>
    </source>
</evidence>
<dbReference type="Pfam" id="PF12483">
    <property type="entry name" value="GIDE"/>
    <property type="match status" value="1"/>
</dbReference>
<sequence length="230" mass="25115">MYILVALFGAFFLAVGWIGRMQLTAMARSVTRTCAELTAHGPFTTKCEVAGTVRAPGGPILTAPFSGRPCVWYRVKATAKYRDGGTNPFLKESSDQPFELWDDTGGIDVFPGTTDVHGTEKTLDAKISSDERTHLPVPDGHPDRYREYHYEEWTLPVGSPLYVRGKAVFDGMRLSMRAPTAEPSTTDPYILSTRSEKQLRRRALAIMVTGYGGGALLVALAAVVAVLESN</sequence>
<keyword evidence="9" id="KW-0862">Zinc</keyword>
<evidence type="ECO:0000256" key="4">
    <source>
        <dbReference type="ARBA" id="ARBA00022679"/>
    </source>
</evidence>
<dbReference type="GO" id="GO:0016020">
    <property type="term" value="C:membrane"/>
    <property type="evidence" value="ECO:0007669"/>
    <property type="project" value="UniProtKB-SubCell"/>
</dbReference>
<keyword evidence="7" id="KW-0863">Zinc-finger</keyword>
<dbReference type="RefSeq" id="WP_119726422.1">
    <property type="nucleotide sequence ID" value="NZ_JACJII010000001.1"/>
</dbReference>
<evidence type="ECO:0000259" key="13">
    <source>
        <dbReference type="Pfam" id="PF12483"/>
    </source>
</evidence>
<name>A0A7W3MUX7_9ACTN</name>
<dbReference type="GO" id="GO:0008270">
    <property type="term" value="F:zinc ion binding"/>
    <property type="evidence" value="ECO:0007669"/>
    <property type="project" value="UniProtKB-KW"/>
</dbReference>
<evidence type="ECO:0000256" key="12">
    <source>
        <dbReference type="SAM" id="Phobius"/>
    </source>
</evidence>
<feature type="transmembrane region" description="Helical" evidence="12">
    <location>
        <begin position="203"/>
        <end position="227"/>
    </location>
</feature>
<evidence type="ECO:0000313" key="14">
    <source>
        <dbReference type="EMBL" id="MBA9002302.1"/>
    </source>
</evidence>
<evidence type="ECO:0000256" key="6">
    <source>
        <dbReference type="ARBA" id="ARBA00022723"/>
    </source>
</evidence>
<keyword evidence="6" id="KW-0479">Metal-binding</keyword>
<evidence type="ECO:0000256" key="3">
    <source>
        <dbReference type="ARBA" id="ARBA00012483"/>
    </source>
</evidence>
<proteinExistence type="predicted"/>
<evidence type="ECO:0000256" key="11">
    <source>
        <dbReference type="ARBA" id="ARBA00023136"/>
    </source>
</evidence>
<dbReference type="GO" id="GO:0061630">
    <property type="term" value="F:ubiquitin protein ligase activity"/>
    <property type="evidence" value="ECO:0007669"/>
    <property type="project" value="UniProtKB-EC"/>
</dbReference>
<reference evidence="14 15" key="1">
    <citation type="submission" date="2020-08" db="EMBL/GenBank/DDBJ databases">
        <title>Sequencing the genomes of 1000 actinobacteria strains.</title>
        <authorList>
            <person name="Klenk H.-P."/>
        </authorList>
    </citation>
    <scope>NUCLEOTIDE SEQUENCE [LARGE SCALE GENOMIC DNA]</scope>
    <source>
        <strain evidence="14 15">DSM 45823</strain>
    </source>
</reference>
<evidence type="ECO:0000256" key="5">
    <source>
        <dbReference type="ARBA" id="ARBA00022692"/>
    </source>
</evidence>
<keyword evidence="11 12" id="KW-0472">Membrane</keyword>